<organism evidence="5 6">
    <name type="scientific">Kribbella flavida (strain DSM 17836 / JCM 10339 / NBRC 14399)</name>
    <dbReference type="NCBI Taxonomy" id="479435"/>
    <lineage>
        <taxon>Bacteria</taxon>
        <taxon>Bacillati</taxon>
        <taxon>Actinomycetota</taxon>
        <taxon>Actinomycetes</taxon>
        <taxon>Propionibacteriales</taxon>
        <taxon>Kribbellaceae</taxon>
        <taxon>Kribbella</taxon>
    </lineage>
</organism>
<reference evidence="6" key="1">
    <citation type="submission" date="2009-09" db="EMBL/GenBank/DDBJ databases">
        <title>The complete genome of Kribbella flavida DSM 17836.</title>
        <authorList>
            <consortium name="US DOE Joint Genome Institute (JGI-PGF)"/>
            <person name="Lucas S."/>
            <person name="Copeland A."/>
            <person name="Lapidus A."/>
            <person name="Glavina del Rio T."/>
            <person name="Dalin E."/>
            <person name="Tice H."/>
            <person name="Bruce D."/>
            <person name="Goodwin L."/>
            <person name="Pitluck S."/>
            <person name="Kyrpides N."/>
            <person name="Mavromatis K."/>
            <person name="Ivanova N."/>
            <person name="Saunders E."/>
            <person name="Brettin T."/>
            <person name="Detter J.C."/>
            <person name="Han C."/>
            <person name="Larimer F."/>
            <person name="Land M."/>
            <person name="Hauser L."/>
            <person name="Markowitz V."/>
            <person name="Cheng J.-F."/>
            <person name="Hugenholtz P."/>
            <person name="Woyke T."/>
            <person name="Wu D."/>
            <person name="Pukall R."/>
            <person name="Klenk H.-P."/>
            <person name="Eisen J.A."/>
        </authorList>
    </citation>
    <scope>NUCLEOTIDE SEQUENCE [LARGE SCALE GENOMIC DNA]</scope>
    <source>
        <strain evidence="6">DSM 17836 / JCM 10339 / NBRC 14399</strain>
    </source>
</reference>
<dbReference type="PANTHER" id="PTHR30146">
    <property type="entry name" value="LACI-RELATED TRANSCRIPTIONAL REPRESSOR"/>
    <property type="match status" value="1"/>
</dbReference>
<dbReference type="PANTHER" id="PTHR30146:SF109">
    <property type="entry name" value="HTH-TYPE TRANSCRIPTIONAL REGULATOR GALS"/>
    <property type="match status" value="1"/>
</dbReference>
<dbReference type="CDD" id="cd01392">
    <property type="entry name" value="HTH_LacI"/>
    <property type="match status" value="1"/>
</dbReference>
<dbReference type="Gene3D" id="1.10.260.40">
    <property type="entry name" value="lambda repressor-like DNA-binding domains"/>
    <property type="match status" value="1"/>
</dbReference>
<accession>D2PTS7</accession>
<evidence type="ECO:0000256" key="2">
    <source>
        <dbReference type="ARBA" id="ARBA00023125"/>
    </source>
</evidence>
<dbReference type="AlphaFoldDB" id="D2PTS7"/>
<dbReference type="Gene3D" id="3.40.50.2300">
    <property type="match status" value="2"/>
</dbReference>
<reference evidence="5 6" key="2">
    <citation type="journal article" date="2010" name="Stand. Genomic Sci.">
        <title>Complete genome sequence of Kribbella flavida type strain (IFO 14399).</title>
        <authorList>
            <person name="Pukall R."/>
            <person name="Lapidus A."/>
            <person name="Glavina Del Rio T."/>
            <person name="Copeland A."/>
            <person name="Tice H."/>
            <person name="Cheng J.-F."/>
            <person name="Lucas S."/>
            <person name="Chen F."/>
            <person name="Nolan M."/>
            <person name="LaButti K."/>
            <person name="Pati A."/>
            <person name="Ivanova N."/>
            <person name="Mavrommatis K."/>
            <person name="Mikhailova N."/>
            <person name="Pitluck S."/>
            <person name="Bruce D."/>
            <person name="Goodwin L."/>
            <person name="Land M."/>
            <person name="Hauser L."/>
            <person name="Chang Y.-J."/>
            <person name="Jeffries C.D."/>
            <person name="Chen A."/>
            <person name="Palaniappan K."/>
            <person name="Chain P."/>
            <person name="Rohde M."/>
            <person name="Goeker M."/>
            <person name="Bristow J."/>
            <person name="Eisen J.A."/>
            <person name="Markowitz V."/>
            <person name="Hugenholtz P."/>
            <person name="Kyrpides N.C."/>
            <person name="Klenk H.-P."/>
            <person name="Brettin T."/>
        </authorList>
    </citation>
    <scope>NUCLEOTIDE SEQUENCE [LARGE SCALE GENOMIC DNA]</scope>
    <source>
        <strain evidence="6">DSM 17836 / JCM 10339 / NBRC 14399</strain>
    </source>
</reference>
<evidence type="ECO:0000313" key="6">
    <source>
        <dbReference type="Proteomes" id="UP000007967"/>
    </source>
</evidence>
<protein>
    <submittedName>
        <fullName evidence="5">Transcriptional regulator, LacI family</fullName>
    </submittedName>
</protein>
<sequence>MTVTQADVAARAGVARKTVSNVINDYPHVSDDVRARVLQAIEELDYRPNHAARSLRSGRSRIIGLAVPELDVSYFSELARLVVEVAQERGLTVIIMQTLGERDRELAVVNGTYSQFVEGLIYSPVALGGADLEKRRDKTPIVLLGERSSQGLVDHVGIDNVAAARAATTHLIELGRHRIAFIGTQQRPTSDIARLRTTGYREALTAQGLEVDPGLIVPTAGYHRKDGMLAMRTLLEQAGPRPDAVFCATDLLAQGAIRVIHSSGLRVPEDIAVVGFDDIDEGNYSTPTLTTISPDKRQIAETAVDRVLARAEGTIDADSEANDTVTRFSLAIRESTGGGGE</sequence>
<dbReference type="STRING" id="479435.Kfla_4165"/>
<dbReference type="KEGG" id="kfl:Kfla_4165"/>
<dbReference type="SUPFAM" id="SSF47413">
    <property type="entry name" value="lambda repressor-like DNA-binding domains"/>
    <property type="match status" value="1"/>
</dbReference>
<dbReference type="CDD" id="cd06267">
    <property type="entry name" value="PBP1_LacI_sugar_binding-like"/>
    <property type="match status" value="1"/>
</dbReference>
<keyword evidence="3" id="KW-0804">Transcription</keyword>
<dbReference type="SUPFAM" id="SSF53822">
    <property type="entry name" value="Periplasmic binding protein-like I"/>
    <property type="match status" value="1"/>
</dbReference>
<name>D2PTS7_KRIFD</name>
<evidence type="ECO:0000259" key="4">
    <source>
        <dbReference type="PROSITE" id="PS50932"/>
    </source>
</evidence>
<evidence type="ECO:0000256" key="1">
    <source>
        <dbReference type="ARBA" id="ARBA00023015"/>
    </source>
</evidence>
<dbReference type="Proteomes" id="UP000007967">
    <property type="component" value="Chromosome"/>
</dbReference>
<dbReference type="GO" id="GO:0003700">
    <property type="term" value="F:DNA-binding transcription factor activity"/>
    <property type="evidence" value="ECO:0007669"/>
    <property type="project" value="TreeGrafter"/>
</dbReference>
<dbReference type="InterPro" id="IPR010982">
    <property type="entry name" value="Lambda_DNA-bd_dom_sf"/>
</dbReference>
<dbReference type="RefSeq" id="WP_012921764.1">
    <property type="nucleotide sequence ID" value="NC_013729.1"/>
</dbReference>
<dbReference type="InterPro" id="IPR000843">
    <property type="entry name" value="HTH_LacI"/>
</dbReference>
<dbReference type="HOGENOM" id="CLU_037628_6_1_11"/>
<dbReference type="OrthoDB" id="189006at2"/>
<feature type="domain" description="HTH lacI-type" evidence="4">
    <location>
        <begin position="3"/>
        <end position="57"/>
    </location>
</feature>
<keyword evidence="1" id="KW-0805">Transcription regulation</keyword>
<dbReference type="Pfam" id="PF13377">
    <property type="entry name" value="Peripla_BP_3"/>
    <property type="match status" value="1"/>
</dbReference>
<keyword evidence="6" id="KW-1185">Reference proteome</keyword>
<dbReference type="Pfam" id="PF00356">
    <property type="entry name" value="LacI"/>
    <property type="match status" value="1"/>
</dbReference>
<dbReference type="PROSITE" id="PS50932">
    <property type="entry name" value="HTH_LACI_2"/>
    <property type="match status" value="1"/>
</dbReference>
<dbReference type="eggNOG" id="COG1609">
    <property type="taxonomic scope" value="Bacteria"/>
</dbReference>
<dbReference type="InterPro" id="IPR046335">
    <property type="entry name" value="LacI/GalR-like_sensor"/>
</dbReference>
<evidence type="ECO:0000313" key="5">
    <source>
        <dbReference type="EMBL" id="ADB33210.1"/>
    </source>
</evidence>
<gene>
    <name evidence="5" type="ordered locus">Kfla_4165</name>
</gene>
<keyword evidence="2" id="KW-0238">DNA-binding</keyword>
<evidence type="ECO:0000256" key="3">
    <source>
        <dbReference type="ARBA" id="ARBA00023163"/>
    </source>
</evidence>
<dbReference type="SMART" id="SM00354">
    <property type="entry name" value="HTH_LACI"/>
    <property type="match status" value="1"/>
</dbReference>
<proteinExistence type="predicted"/>
<dbReference type="EMBL" id="CP001736">
    <property type="protein sequence ID" value="ADB33210.1"/>
    <property type="molecule type" value="Genomic_DNA"/>
</dbReference>
<dbReference type="GO" id="GO:0000976">
    <property type="term" value="F:transcription cis-regulatory region binding"/>
    <property type="evidence" value="ECO:0007669"/>
    <property type="project" value="TreeGrafter"/>
</dbReference>
<dbReference type="InterPro" id="IPR028082">
    <property type="entry name" value="Peripla_BP_I"/>
</dbReference>